<keyword evidence="11" id="KW-1185">Reference proteome</keyword>
<feature type="transmembrane region" description="Helical" evidence="8">
    <location>
        <begin position="101"/>
        <end position="119"/>
    </location>
</feature>
<dbReference type="EMBL" id="CP048049">
    <property type="protein sequence ID" value="QIS45656.1"/>
    <property type="molecule type" value="Genomic_DNA"/>
</dbReference>
<sequence length="313" mass="32357">MRTMLPRAVRPTRPEWALIGITAIWGGTFLAVHVAMEHSGPLFFVGLRFLAAGLISAIVFRRTLGGMRRVDLGAGAAIGVMIFLGYGLQTYGLQTIPSSTSAFITALYVPLVPLLQWAAFRRRPSALALVGVALAFVGLLLVAGPQEGVALGTGELATLVSTLPIAAEIILIGLFAGRVDVGRVTVVQLLVAGALALVCMPVAGEAIPAFSWVWLVAALALGASSCLIQLTMNWAQRSVSPTRATIIYAGEPVWAGVVGRVAGERLPALAILGAALIVAGTLVSELRPRAARAADAGDEGRGTGVGEGHRTGA</sequence>
<dbReference type="InterPro" id="IPR000620">
    <property type="entry name" value="EamA_dom"/>
</dbReference>
<keyword evidence="4 8" id="KW-0812">Transmembrane</keyword>
<feature type="transmembrane region" description="Helical" evidence="8">
    <location>
        <begin position="16"/>
        <end position="36"/>
    </location>
</feature>
<dbReference type="AlphaFoldDB" id="A0AAE7CCV2"/>
<protein>
    <submittedName>
        <fullName evidence="10">DMT family transporter</fullName>
    </submittedName>
</protein>
<feature type="transmembrane region" description="Helical" evidence="8">
    <location>
        <begin position="42"/>
        <end position="60"/>
    </location>
</feature>
<feature type="transmembrane region" description="Helical" evidence="8">
    <location>
        <begin position="72"/>
        <end position="89"/>
    </location>
</feature>
<dbReference type="Pfam" id="PF00892">
    <property type="entry name" value="EamA"/>
    <property type="match status" value="2"/>
</dbReference>
<dbReference type="PANTHER" id="PTHR42920">
    <property type="entry name" value="OS03G0707200 PROTEIN-RELATED"/>
    <property type="match status" value="1"/>
</dbReference>
<evidence type="ECO:0000256" key="6">
    <source>
        <dbReference type="ARBA" id="ARBA00023136"/>
    </source>
</evidence>
<dbReference type="Proteomes" id="UP000503164">
    <property type="component" value="Chromosome"/>
</dbReference>
<dbReference type="PANTHER" id="PTHR42920:SF5">
    <property type="entry name" value="EAMA DOMAIN-CONTAINING PROTEIN"/>
    <property type="match status" value="1"/>
</dbReference>
<evidence type="ECO:0000256" key="4">
    <source>
        <dbReference type="ARBA" id="ARBA00022692"/>
    </source>
</evidence>
<feature type="region of interest" description="Disordered" evidence="7">
    <location>
        <begin position="293"/>
        <end position="313"/>
    </location>
</feature>
<evidence type="ECO:0000256" key="8">
    <source>
        <dbReference type="SAM" id="Phobius"/>
    </source>
</evidence>
<evidence type="ECO:0000256" key="7">
    <source>
        <dbReference type="SAM" id="MobiDB-lite"/>
    </source>
</evidence>
<dbReference type="SUPFAM" id="SSF103481">
    <property type="entry name" value="Multidrug resistance efflux transporter EmrE"/>
    <property type="match status" value="2"/>
</dbReference>
<evidence type="ECO:0000256" key="1">
    <source>
        <dbReference type="ARBA" id="ARBA00004651"/>
    </source>
</evidence>
<accession>A0AAE7CCV2</accession>
<feature type="transmembrane region" description="Helical" evidence="8">
    <location>
        <begin position="209"/>
        <end position="232"/>
    </location>
</feature>
<keyword evidence="5 8" id="KW-1133">Transmembrane helix</keyword>
<proteinExistence type="inferred from homology"/>
<evidence type="ECO:0000256" key="2">
    <source>
        <dbReference type="ARBA" id="ARBA00007362"/>
    </source>
</evidence>
<organism evidence="10 11">
    <name type="scientific">Clavibacter capsici</name>
    <dbReference type="NCBI Taxonomy" id="1874630"/>
    <lineage>
        <taxon>Bacteria</taxon>
        <taxon>Bacillati</taxon>
        <taxon>Actinomycetota</taxon>
        <taxon>Actinomycetes</taxon>
        <taxon>Micrococcales</taxon>
        <taxon>Microbacteriaceae</taxon>
        <taxon>Clavibacter</taxon>
    </lineage>
</organism>
<keyword evidence="6 8" id="KW-0472">Membrane</keyword>
<evidence type="ECO:0000313" key="10">
    <source>
        <dbReference type="EMBL" id="QIS45656.1"/>
    </source>
</evidence>
<comment type="similarity">
    <text evidence="2">Belongs to the EamA transporter family.</text>
</comment>
<feature type="domain" description="EamA" evidence="9">
    <location>
        <begin position="17"/>
        <end position="142"/>
    </location>
</feature>
<feature type="transmembrane region" description="Helical" evidence="8">
    <location>
        <begin position="156"/>
        <end position="177"/>
    </location>
</feature>
<evidence type="ECO:0000259" key="9">
    <source>
        <dbReference type="Pfam" id="PF00892"/>
    </source>
</evidence>
<feature type="transmembrane region" description="Helical" evidence="8">
    <location>
        <begin position="184"/>
        <end position="203"/>
    </location>
</feature>
<comment type="subcellular location">
    <subcellularLocation>
        <location evidence="1">Cell membrane</location>
        <topology evidence="1">Multi-pass membrane protein</topology>
    </subcellularLocation>
</comment>
<gene>
    <name evidence="10" type="ORF">GW570_11450</name>
</gene>
<feature type="domain" description="EamA" evidence="9">
    <location>
        <begin position="153"/>
        <end position="283"/>
    </location>
</feature>
<name>A0AAE7CCV2_9MICO</name>
<evidence type="ECO:0000256" key="5">
    <source>
        <dbReference type="ARBA" id="ARBA00022989"/>
    </source>
</evidence>
<evidence type="ECO:0000313" key="11">
    <source>
        <dbReference type="Proteomes" id="UP000503164"/>
    </source>
</evidence>
<dbReference type="GO" id="GO:0005886">
    <property type="term" value="C:plasma membrane"/>
    <property type="evidence" value="ECO:0007669"/>
    <property type="project" value="UniProtKB-SubCell"/>
</dbReference>
<dbReference type="InterPro" id="IPR037185">
    <property type="entry name" value="EmrE-like"/>
</dbReference>
<dbReference type="RefSeq" id="WP_053775087.1">
    <property type="nucleotide sequence ID" value="NZ_CP012573.1"/>
</dbReference>
<evidence type="ECO:0000256" key="3">
    <source>
        <dbReference type="ARBA" id="ARBA00022475"/>
    </source>
</evidence>
<dbReference type="InterPro" id="IPR051258">
    <property type="entry name" value="Diverse_Substrate_Transporter"/>
</dbReference>
<keyword evidence="3" id="KW-1003">Cell membrane</keyword>
<feature type="transmembrane region" description="Helical" evidence="8">
    <location>
        <begin position="126"/>
        <end position="144"/>
    </location>
</feature>
<reference evidence="10 11" key="1">
    <citation type="journal article" date="2020" name="Mol. Plant Pathol.">
        <title>Plasmid composition and the chpG gene determine the virulence level of Clavibacter capsici natural isolates in pepper.</title>
        <authorList>
            <person name="Hwang I.S."/>
            <person name="Lee H.M."/>
            <person name="Oh E.J."/>
            <person name="Lee S."/>
            <person name="Heu S."/>
            <person name="Oh C.S."/>
        </authorList>
    </citation>
    <scope>NUCLEOTIDE SEQUENCE [LARGE SCALE GENOMIC DNA]</scope>
    <source>
        <strain evidence="10 11">1101</strain>
    </source>
</reference>